<evidence type="ECO:0000313" key="2">
    <source>
        <dbReference type="EMBL" id="KAJ8765020.1"/>
    </source>
</evidence>
<evidence type="ECO:0000259" key="1">
    <source>
        <dbReference type="Pfam" id="PF13966"/>
    </source>
</evidence>
<comment type="caution">
    <text evidence="2">The sequence shown here is derived from an EMBL/GenBank/DDBJ whole genome shotgun (WGS) entry which is preliminary data.</text>
</comment>
<dbReference type="PANTHER" id="PTHR33710">
    <property type="entry name" value="BNAC02G09200D PROTEIN"/>
    <property type="match status" value="1"/>
</dbReference>
<protein>
    <recommendedName>
        <fullName evidence="1">Reverse transcriptase zinc-binding domain-containing protein</fullName>
    </recommendedName>
</protein>
<dbReference type="InterPro" id="IPR026960">
    <property type="entry name" value="RVT-Znf"/>
</dbReference>
<gene>
    <name evidence="2" type="ORF">K2173_010492</name>
</gene>
<dbReference type="Proteomes" id="UP001159364">
    <property type="component" value="Linkage Group LG05"/>
</dbReference>
<evidence type="ECO:0000313" key="3">
    <source>
        <dbReference type="Proteomes" id="UP001159364"/>
    </source>
</evidence>
<reference evidence="2 3" key="1">
    <citation type="submission" date="2021-09" db="EMBL/GenBank/DDBJ databases">
        <title>Genomic insights and catalytic innovation underlie evolution of tropane alkaloids biosynthesis.</title>
        <authorList>
            <person name="Wang Y.-J."/>
            <person name="Tian T."/>
            <person name="Huang J.-P."/>
            <person name="Huang S.-X."/>
        </authorList>
    </citation>
    <scope>NUCLEOTIDE SEQUENCE [LARGE SCALE GENOMIC DNA]</scope>
    <source>
        <strain evidence="2">KIB-2018</strain>
        <tissue evidence="2">Leaf</tissue>
    </source>
</reference>
<keyword evidence="3" id="KW-1185">Reference proteome</keyword>
<organism evidence="2 3">
    <name type="scientific">Erythroxylum novogranatense</name>
    <dbReference type="NCBI Taxonomy" id="1862640"/>
    <lineage>
        <taxon>Eukaryota</taxon>
        <taxon>Viridiplantae</taxon>
        <taxon>Streptophyta</taxon>
        <taxon>Embryophyta</taxon>
        <taxon>Tracheophyta</taxon>
        <taxon>Spermatophyta</taxon>
        <taxon>Magnoliopsida</taxon>
        <taxon>eudicotyledons</taxon>
        <taxon>Gunneridae</taxon>
        <taxon>Pentapetalae</taxon>
        <taxon>rosids</taxon>
        <taxon>fabids</taxon>
        <taxon>Malpighiales</taxon>
        <taxon>Erythroxylaceae</taxon>
        <taxon>Erythroxylum</taxon>
    </lineage>
</organism>
<feature type="domain" description="Reverse transcriptase zinc-binding" evidence="1">
    <location>
        <begin position="460"/>
        <end position="523"/>
    </location>
</feature>
<proteinExistence type="predicted"/>
<dbReference type="AlphaFoldDB" id="A0AAV8TFJ6"/>
<sequence>MLLLFLNRGFHLLDCASSGLGLALMAMLFKTRMVFLVTYGCFGRPILTPPVYEMLDHAASNVDWRISFPNVVLHHLPRVLSDHCPLLLKAGGNNFVPHSKPFRFEAAWLSDSRFDNVVYETWDHSAHPTIAFKKIKQAALHFNKHVFGNIFHRKRSLLARLRRVQTDLQDSLSSQLHSLEQQLITEYNQVLAQEEASWFQKSREHHLLFGDRNTRYFHALTVVRRRRNKIDKLKLIGSEEWCDDGNAIKQGVFNYFSEQFGRSEGTGVSPASAFHQKLGEAAIQPLLAPVTAAEVHTALFSMRTYTSPGPDEFQLIFFKTYWAFIGSSVTTMVQQAFASGDIVDKLIKTLLVLLPKEPKSLGGLGLRDACTFNITLLGKAIWALLTDFDKPWVQMLDKKYIQGGDILSMRDSTEEEEVDLMVSDVLQADAQWDWGRVTSSAVDWLTRCAAGRPTVVPGLDWMWIWQLRCPEKVRFLAWLIVHERVHTQEFRDLLHLDTSGLCRRCLSGVKSMEHLFRDCLKAHQNHIHSTQLS</sequence>
<dbReference type="PANTHER" id="PTHR33710:SF77">
    <property type="entry name" value="DNASE I-LIKE SUPERFAMILY PROTEIN"/>
    <property type="match status" value="1"/>
</dbReference>
<dbReference type="EMBL" id="JAIWQS010000005">
    <property type="protein sequence ID" value="KAJ8765020.1"/>
    <property type="molecule type" value="Genomic_DNA"/>
</dbReference>
<dbReference type="Pfam" id="PF13966">
    <property type="entry name" value="zf-RVT"/>
    <property type="match status" value="1"/>
</dbReference>
<name>A0AAV8TFJ6_9ROSI</name>
<accession>A0AAV8TFJ6</accession>